<dbReference type="EMBL" id="IACK01102006">
    <property type="protein sequence ID" value="LAA84537.1"/>
    <property type="molecule type" value="Transcribed_RNA"/>
</dbReference>
<reference evidence="1" key="2">
    <citation type="submission" date="2017-11" db="EMBL/GenBank/DDBJ databases">
        <title>Coralsnake Venomics: Analyses of Venom Gland Transcriptomes and Proteomes of Six Brazilian Taxa.</title>
        <authorList>
            <person name="Aird S.D."/>
            <person name="Jorge da Silva N."/>
            <person name="Qiu L."/>
            <person name="Villar-Briones A."/>
            <person name="Aparecida-Saddi V."/>
            <person name="Campos-Telles M.P."/>
            <person name="Grau M."/>
            <person name="Mikheyev A.S."/>
        </authorList>
    </citation>
    <scope>NUCLEOTIDE SEQUENCE</scope>
    <source>
        <tissue evidence="1">Venom_gland</tissue>
    </source>
</reference>
<proteinExistence type="predicted"/>
<sequence length="105" mass="11725">MPASMWSYSYYYSLAHCVVPGSVDSGLFNREVDLSNLILTMNSLKWALANQFIYSLGDIQESYRGKEMGDPCKSCSFQLQSCPVDGTDLITFSSVQNSYAELLLL</sequence>
<protein>
    <submittedName>
        <fullName evidence="1">Uncharacterized protein</fullName>
    </submittedName>
</protein>
<evidence type="ECO:0000313" key="1">
    <source>
        <dbReference type="EMBL" id="LAA84537.1"/>
    </source>
</evidence>
<organism evidence="1">
    <name type="scientific">Micrurus lemniscatus lemniscatus</name>
    <dbReference type="NCBI Taxonomy" id="129467"/>
    <lineage>
        <taxon>Eukaryota</taxon>
        <taxon>Metazoa</taxon>
        <taxon>Chordata</taxon>
        <taxon>Craniata</taxon>
        <taxon>Vertebrata</taxon>
        <taxon>Euteleostomi</taxon>
        <taxon>Lepidosauria</taxon>
        <taxon>Squamata</taxon>
        <taxon>Bifurcata</taxon>
        <taxon>Unidentata</taxon>
        <taxon>Episquamata</taxon>
        <taxon>Toxicofera</taxon>
        <taxon>Serpentes</taxon>
        <taxon>Colubroidea</taxon>
        <taxon>Elapidae</taxon>
        <taxon>Elapinae</taxon>
        <taxon>Micrurus</taxon>
    </lineage>
</organism>
<reference evidence="1" key="1">
    <citation type="submission" date="2017-07" db="EMBL/GenBank/DDBJ databases">
        <authorList>
            <person name="Mikheyev A."/>
            <person name="Grau M."/>
        </authorList>
    </citation>
    <scope>NUCLEOTIDE SEQUENCE</scope>
    <source>
        <tissue evidence="1">Venom_gland</tissue>
    </source>
</reference>
<accession>A0A2D4IK25</accession>
<name>A0A2D4IK25_MICLE</name>
<dbReference type="AlphaFoldDB" id="A0A2D4IK25"/>